<dbReference type="PANTHER" id="PTHR36111:SF2">
    <property type="entry name" value="INNER MEMBRANE PROTEIN"/>
    <property type="match status" value="1"/>
</dbReference>
<protein>
    <submittedName>
        <fullName evidence="2">DUF554 domain-containing protein</fullName>
    </submittedName>
</protein>
<feature type="transmembrane region" description="Helical" evidence="1">
    <location>
        <begin position="144"/>
        <end position="167"/>
    </location>
</feature>
<keyword evidence="3" id="KW-1185">Reference proteome</keyword>
<gene>
    <name evidence="2" type="ORF">RWD45_16730</name>
</gene>
<feature type="transmembrane region" description="Helical" evidence="1">
    <location>
        <begin position="102"/>
        <end position="124"/>
    </location>
</feature>
<sequence>MALFGTLFDGLCIIIGSLCGLTFSKIPMRYKDTMMKAISLTVIVIGMQMAFASEKILIVLISLLFGSLIGEYLQIERAFHRFGEWIGSKINRKDTGNTPNKISEGFVTATLIFGIGAMAIVGSLNSGLRLDHEVLLTKGIIDGFTAVILTSTLGIGVLISFVPIVLYEGTITLLATVIERVVQK</sequence>
<evidence type="ECO:0000313" key="2">
    <source>
        <dbReference type="EMBL" id="MDY0409923.1"/>
    </source>
</evidence>
<dbReference type="Proteomes" id="UP001275315">
    <property type="component" value="Unassembled WGS sequence"/>
</dbReference>
<organism evidence="2 3">
    <name type="scientific">Paracerasibacillus soli</name>
    <dbReference type="NCBI Taxonomy" id="480284"/>
    <lineage>
        <taxon>Bacteria</taxon>
        <taxon>Bacillati</taxon>
        <taxon>Bacillota</taxon>
        <taxon>Bacilli</taxon>
        <taxon>Bacillales</taxon>
        <taxon>Bacillaceae</taxon>
        <taxon>Paracerasibacillus</taxon>
    </lineage>
</organism>
<evidence type="ECO:0000313" key="3">
    <source>
        <dbReference type="Proteomes" id="UP001275315"/>
    </source>
</evidence>
<dbReference type="RefSeq" id="WP_320380784.1">
    <property type="nucleotide sequence ID" value="NZ_JAWDIQ010000003.1"/>
</dbReference>
<feature type="transmembrane region" description="Helical" evidence="1">
    <location>
        <begin position="56"/>
        <end position="73"/>
    </location>
</feature>
<evidence type="ECO:0000256" key="1">
    <source>
        <dbReference type="SAM" id="Phobius"/>
    </source>
</evidence>
<keyword evidence="1" id="KW-0812">Transmembrane</keyword>
<comment type="caution">
    <text evidence="2">The sequence shown here is derived from an EMBL/GenBank/DDBJ whole genome shotgun (WGS) entry which is preliminary data.</text>
</comment>
<keyword evidence="1" id="KW-0472">Membrane</keyword>
<proteinExistence type="predicted"/>
<feature type="transmembrane region" description="Helical" evidence="1">
    <location>
        <begin position="33"/>
        <end position="50"/>
    </location>
</feature>
<keyword evidence="1" id="KW-1133">Transmembrane helix</keyword>
<feature type="transmembrane region" description="Helical" evidence="1">
    <location>
        <begin position="6"/>
        <end position="26"/>
    </location>
</feature>
<accession>A0ABU5CU73</accession>
<reference evidence="2 3" key="1">
    <citation type="submission" date="2023-10" db="EMBL/GenBank/DDBJ databases">
        <title>Virgibacillus soli CC-YMP-6 genome.</title>
        <authorList>
            <person name="Miliotis G."/>
            <person name="Sengupta P."/>
            <person name="Hameed A."/>
            <person name="Chuvochina M."/>
            <person name="Mcdonagh F."/>
            <person name="Simpson A.C."/>
            <person name="Singh N.K."/>
            <person name="Rekha P.D."/>
            <person name="Raman K."/>
            <person name="Hugenholtz P."/>
            <person name="Venkateswaran K."/>
        </authorList>
    </citation>
    <scope>NUCLEOTIDE SEQUENCE [LARGE SCALE GENOMIC DNA]</scope>
    <source>
        <strain evidence="2 3">CC-YMP-6</strain>
    </source>
</reference>
<dbReference type="InterPro" id="IPR007563">
    <property type="entry name" value="DUF554"/>
</dbReference>
<dbReference type="EMBL" id="JAWDIQ010000003">
    <property type="protein sequence ID" value="MDY0409923.1"/>
    <property type="molecule type" value="Genomic_DNA"/>
</dbReference>
<dbReference type="PANTHER" id="PTHR36111">
    <property type="entry name" value="INNER MEMBRANE PROTEIN-RELATED"/>
    <property type="match status" value="1"/>
</dbReference>
<dbReference type="Pfam" id="PF04474">
    <property type="entry name" value="DUF554"/>
    <property type="match status" value="1"/>
</dbReference>
<name>A0ABU5CU73_9BACI</name>